<dbReference type="PANTHER" id="PTHR44757:SF2">
    <property type="entry name" value="BIOFILM ARCHITECTURE MAINTENANCE PROTEIN MBAA"/>
    <property type="match status" value="1"/>
</dbReference>
<feature type="transmembrane region" description="Helical" evidence="2">
    <location>
        <begin position="135"/>
        <end position="158"/>
    </location>
</feature>
<dbReference type="PROSITE" id="PS50887">
    <property type="entry name" value="GGDEF"/>
    <property type="match status" value="1"/>
</dbReference>
<dbReference type="InterPro" id="IPR029787">
    <property type="entry name" value="Nucleotide_cyclase"/>
</dbReference>
<proteinExistence type="predicted"/>
<feature type="transmembrane region" description="Helical" evidence="2">
    <location>
        <begin position="21"/>
        <end position="43"/>
    </location>
</feature>
<keyword evidence="6" id="KW-1185">Reference proteome</keyword>
<evidence type="ECO:0000313" key="6">
    <source>
        <dbReference type="Proteomes" id="UP000681340"/>
    </source>
</evidence>
<dbReference type="InterPro" id="IPR052155">
    <property type="entry name" value="Biofilm_reg_signaling"/>
</dbReference>
<accession>A0A919SE43</accession>
<feature type="domain" description="GGDEF" evidence="4">
    <location>
        <begin position="385"/>
        <end position="516"/>
    </location>
</feature>
<feature type="transmembrane region" description="Helical" evidence="2">
    <location>
        <begin position="275"/>
        <end position="297"/>
    </location>
</feature>
<dbReference type="RefSeq" id="WP_212989972.1">
    <property type="nucleotide sequence ID" value="NZ_BAABEA010000015.1"/>
</dbReference>
<protein>
    <recommendedName>
        <fullName evidence="7">Diguanylate cyclase (GGDEF)-like protein</fullName>
    </recommendedName>
</protein>
<feature type="transmembrane region" description="Helical" evidence="2">
    <location>
        <begin position="49"/>
        <end position="66"/>
    </location>
</feature>
<dbReference type="SMART" id="SM00052">
    <property type="entry name" value="EAL"/>
    <property type="match status" value="1"/>
</dbReference>
<dbReference type="SUPFAM" id="SSF141868">
    <property type="entry name" value="EAL domain-like"/>
    <property type="match status" value="1"/>
</dbReference>
<feature type="transmembrane region" description="Helical" evidence="2">
    <location>
        <begin position="235"/>
        <end position="254"/>
    </location>
</feature>
<dbReference type="PANTHER" id="PTHR44757">
    <property type="entry name" value="DIGUANYLATE CYCLASE DGCP"/>
    <property type="match status" value="1"/>
</dbReference>
<keyword evidence="2" id="KW-1133">Transmembrane helix</keyword>
<dbReference type="Pfam" id="PF00990">
    <property type="entry name" value="GGDEF"/>
    <property type="match status" value="1"/>
</dbReference>
<dbReference type="AlphaFoldDB" id="A0A919SE43"/>
<dbReference type="Proteomes" id="UP000681340">
    <property type="component" value="Unassembled WGS sequence"/>
</dbReference>
<keyword evidence="2" id="KW-0472">Membrane</keyword>
<evidence type="ECO:0000256" key="2">
    <source>
        <dbReference type="SAM" id="Phobius"/>
    </source>
</evidence>
<dbReference type="CDD" id="cd01948">
    <property type="entry name" value="EAL"/>
    <property type="match status" value="1"/>
</dbReference>
<feature type="transmembrane region" description="Helical" evidence="2">
    <location>
        <begin position="170"/>
        <end position="195"/>
    </location>
</feature>
<name>A0A919SE43_9ACTN</name>
<dbReference type="InterPro" id="IPR001633">
    <property type="entry name" value="EAL_dom"/>
</dbReference>
<dbReference type="EMBL" id="BOQL01000030">
    <property type="protein sequence ID" value="GIM70161.1"/>
    <property type="molecule type" value="Genomic_DNA"/>
</dbReference>
<evidence type="ECO:0000259" key="4">
    <source>
        <dbReference type="PROSITE" id="PS50887"/>
    </source>
</evidence>
<organism evidence="5 6">
    <name type="scientific">Actinoplanes auranticolor</name>
    <dbReference type="NCBI Taxonomy" id="47988"/>
    <lineage>
        <taxon>Bacteria</taxon>
        <taxon>Bacillati</taxon>
        <taxon>Actinomycetota</taxon>
        <taxon>Actinomycetes</taxon>
        <taxon>Micromonosporales</taxon>
        <taxon>Micromonosporaceae</taxon>
        <taxon>Actinoplanes</taxon>
    </lineage>
</organism>
<reference evidence="5" key="1">
    <citation type="submission" date="2021-03" db="EMBL/GenBank/DDBJ databases">
        <title>Whole genome shotgun sequence of Actinoplanes auranticolor NBRC 12245.</title>
        <authorList>
            <person name="Komaki H."/>
            <person name="Tamura T."/>
        </authorList>
    </citation>
    <scope>NUCLEOTIDE SEQUENCE</scope>
    <source>
        <strain evidence="5">NBRC 12245</strain>
    </source>
</reference>
<sequence>MAAARGVSGSHRRPGPAPHRAVRSWQGFLLGGSLVTAAAAFATPAGREATYALLCLAVIGAVVAGVRQHRPARPLGWWLLAAGMACGAVAHSWWAFGPPTTVLNAVVTWTDVVYFSMYLLVAAAVAVLSASRRRGAALAGMSEAGIVACTAVVLAWVFLLDPFLHDRDDWSAGAAVLAYPFLDLLVLTMVVRLRFTTRALSRAQQLLVLAVVVVLAADVAYIVAVMAGGQWAGSTFSAAGWLMFLVLLGAAALHPSMALGPGTGVGRPPPGNGRWTVAGLLTVVLIGPVATCYALLADIAEGELDRIDVVLPLGATAITAVLLVARLTGASALARRRADELQEAVEYQATLQREMSHLALHDSLTGLPNRLHLDRELRGLLHGDEPGCLLLLDVDGFKHINESLGHPIGDALLVAIAQRLRYTVGPGALLARLGGDEFAVLMPCGDAGTVDSRCAEILAAVRRPADIHGHRLHVTISIGVRRLAGSAGSTDALSDADLALYEAKAAGRDRAVTYDAGLRERQLERTELVERLRAALTAEQFTVYYQPIVTLGTGGFDAVEALVRWFPAPGELIGPDRFIPAAEDSGLIVALGEWVLRQACRDAAGWHRQHGTAVTVNVSPRQLMEPDYAATVGRALRDSGLPPAALILEITEGMLVGAANQEDRTIAQLSALRRQGVRVAVDDFGTGYSSLAYLRDLPIDILKIDRSFLPSGEPGAADRQLSFVRTIVDLAHNLRLAAVAEGVETPAQVALLRELGCDKGQGYHFGRPRNAAETTEVLAAAQLTAALPVGA</sequence>
<dbReference type="Gene3D" id="3.30.70.270">
    <property type="match status" value="1"/>
</dbReference>
<dbReference type="InterPro" id="IPR035919">
    <property type="entry name" value="EAL_sf"/>
</dbReference>
<evidence type="ECO:0000259" key="3">
    <source>
        <dbReference type="PROSITE" id="PS50883"/>
    </source>
</evidence>
<dbReference type="CDD" id="cd01949">
    <property type="entry name" value="GGDEF"/>
    <property type="match status" value="1"/>
</dbReference>
<feature type="region of interest" description="Disordered" evidence="1">
    <location>
        <begin position="1"/>
        <end position="20"/>
    </location>
</feature>
<dbReference type="NCBIfam" id="TIGR00254">
    <property type="entry name" value="GGDEF"/>
    <property type="match status" value="1"/>
</dbReference>
<feature type="transmembrane region" description="Helical" evidence="2">
    <location>
        <begin position="309"/>
        <end position="327"/>
    </location>
</feature>
<evidence type="ECO:0008006" key="7">
    <source>
        <dbReference type="Google" id="ProtNLM"/>
    </source>
</evidence>
<gene>
    <name evidence="5" type="ORF">Aau02nite_39690</name>
</gene>
<comment type="caution">
    <text evidence="5">The sequence shown here is derived from an EMBL/GenBank/DDBJ whole genome shotgun (WGS) entry which is preliminary data.</text>
</comment>
<dbReference type="PROSITE" id="PS50883">
    <property type="entry name" value="EAL"/>
    <property type="match status" value="1"/>
</dbReference>
<feature type="transmembrane region" description="Helical" evidence="2">
    <location>
        <begin position="106"/>
        <end position="128"/>
    </location>
</feature>
<feature type="transmembrane region" description="Helical" evidence="2">
    <location>
        <begin position="207"/>
        <end position="229"/>
    </location>
</feature>
<dbReference type="Pfam" id="PF00563">
    <property type="entry name" value="EAL"/>
    <property type="match status" value="1"/>
</dbReference>
<dbReference type="InterPro" id="IPR000160">
    <property type="entry name" value="GGDEF_dom"/>
</dbReference>
<dbReference type="SUPFAM" id="SSF55073">
    <property type="entry name" value="Nucleotide cyclase"/>
    <property type="match status" value="1"/>
</dbReference>
<evidence type="ECO:0000256" key="1">
    <source>
        <dbReference type="SAM" id="MobiDB-lite"/>
    </source>
</evidence>
<feature type="transmembrane region" description="Helical" evidence="2">
    <location>
        <begin position="75"/>
        <end position="94"/>
    </location>
</feature>
<evidence type="ECO:0000313" key="5">
    <source>
        <dbReference type="EMBL" id="GIM70161.1"/>
    </source>
</evidence>
<dbReference type="Gene3D" id="3.20.20.450">
    <property type="entry name" value="EAL domain"/>
    <property type="match status" value="1"/>
</dbReference>
<keyword evidence="2" id="KW-0812">Transmembrane</keyword>
<dbReference type="InterPro" id="IPR043128">
    <property type="entry name" value="Rev_trsase/Diguanyl_cyclase"/>
</dbReference>
<dbReference type="SMART" id="SM00267">
    <property type="entry name" value="GGDEF"/>
    <property type="match status" value="1"/>
</dbReference>
<feature type="domain" description="EAL" evidence="3">
    <location>
        <begin position="525"/>
        <end position="782"/>
    </location>
</feature>